<feature type="compositionally biased region" description="Basic and acidic residues" evidence="1">
    <location>
        <begin position="1027"/>
        <end position="1036"/>
    </location>
</feature>
<dbReference type="eggNOG" id="KOG0961">
    <property type="taxonomic scope" value="Eukaryota"/>
</dbReference>
<proteinExistence type="predicted"/>
<dbReference type="InterPro" id="IPR007863">
    <property type="entry name" value="Peptidase_M16_C"/>
</dbReference>
<dbReference type="PANTHER" id="PTHR43016:SF16">
    <property type="entry name" value="METALLOPROTEASE, PUTATIVE (AFU_ORTHOLOGUE AFUA_4G07610)-RELATED"/>
    <property type="match status" value="1"/>
</dbReference>
<dbReference type="AlphaFoldDB" id="S8EFR6"/>
<dbReference type="InterPro" id="IPR011249">
    <property type="entry name" value="Metalloenz_LuxS/M16"/>
</dbReference>
<feature type="compositionally biased region" description="Acidic residues" evidence="1">
    <location>
        <begin position="1037"/>
        <end position="1056"/>
    </location>
</feature>
<evidence type="ECO:0000313" key="5">
    <source>
        <dbReference type="Proteomes" id="UP000015241"/>
    </source>
</evidence>
<dbReference type="EMBL" id="KE504128">
    <property type="protein sequence ID" value="EPT03922.1"/>
    <property type="molecule type" value="Genomic_DNA"/>
</dbReference>
<dbReference type="Proteomes" id="UP000015241">
    <property type="component" value="Unassembled WGS sequence"/>
</dbReference>
<gene>
    <name evidence="4" type="ORF">FOMPIDRAFT_1028257</name>
</gene>
<evidence type="ECO:0000313" key="4">
    <source>
        <dbReference type="EMBL" id="EPT03922.1"/>
    </source>
</evidence>
<dbReference type="FunFam" id="3.30.830.10:FF:000015">
    <property type="entry name" value="Putative zinc metalloprotease"/>
    <property type="match status" value="1"/>
</dbReference>
<dbReference type="GO" id="GO:0046872">
    <property type="term" value="F:metal ion binding"/>
    <property type="evidence" value="ECO:0007669"/>
    <property type="project" value="InterPro"/>
</dbReference>
<evidence type="ECO:0000256" key="1">
    <source>
        <dbReference type="SAM" id="MobiDB-lite"/>
    </source>
</evidence>
<organism evidence="4 5">
    <name type="scientific">Fomitopsis schrenkii</name>
    <name type="common">Brown rot fungus</name>
    <dbReference type="NCBI Taxonomy" id="2126942"/>
    <lineage>
        <taxon>Eukaryota</taxon>
        <taxon>Fungi</taxon>
        <taxon>Dikarya</taxon>
        <taxon>Basidiomycota</taxon>
        <taxon>Agaricomycotina</taxon>
        <taxon>Agaricomycetes</taxon>
        <taxon>Polyporales</taxon>
        <taxon>Fomitopsis</taxon>
    </lineage>
</organism>
<accession>S8EFR6</accession>
<keyword evidence="5" id="KW-1185">Reference proteome</keyword>
<dbReference type="SUPFAM" id="SSF63411">
    <property type="entry name" value="LuxS/MPP-like metallohydrolase"/>
    <property type="match status" value="4"/>
</dbReference>
<dbReference type="STRING" id="743788.S8EFR6"/>
<dbReference type="InParanoid" id="S8EFR6"/>
<dbReference type="InterPro" id="IPR011765">
    <property type="entry name" value="Pept_M16_N"/>
</dbReference>
<protein>
    <recommendedName>
        <fullName evidence="6">Mitochondrial presequence protease</fullName>
    </recommendedName>
</protein>
<dbReference type="Gene3D" id="3.30.830.10">
    <property type="entry name" value="Metalloenzyme, LuxS/M16 peptidase-like"/>
    <property type="match status" value="4"/>
</dbReference>
<dbReference type="Pfam" id="PF05193">
    <property type="entry name" value="Peptidase_M16_C"/>
    <property type="match status" value="1"/>
</dbReference>
<dbReference type="OrthoDB" id="4953at2759"/>
<dbReference type="FunCoup" id="S8EFR6">
    <property type="interactions" value="7"/>
</dbReference>
<feature type="domain" description="Peptidase M16 C-terminal" evidence="3">
    <location>
        <begin position="208"/>
        <end position="405"/>
    </location>
</feature>
<evidence type="ECO:0000259" key="2">
    <source>
        <dbReference type="Pfam" id="PF00675"/>
    </source>
</evidence>
<evidence type="ECO:0000259" key="3">
    <source>
        <dbReference type="Pfam" id="PF05193"/>
    </source>
</evidence>
<evidence type="ECO:0008006" key="6">
    <source>
        <dbReference type="Google" id="ProtNLM"/>
    </source>
</evidence>
<dbReference type="FunFam" id="3.30.830.10:FF:000036">
    <property type="entry name" value="Putative zinc metalloprotease"/>
    <property type="match status" value="1"/>
</dbReference>
<name>S8EFR6_FOMSC</name>
<dbReference type="FunFam" id="3.30.830.10:FF:000031">
    <property type="entry name" value="Putative zinc metalloprotease"/>
    <property type="match status" value="1"/>
</dbReference>
<sequence>MASKQNGFPPNGAPESFGNFDLVKRVKLDFTDVQVSKWKSRETGLSIVHLDYEAPIVNGYFVIATEIFDDTGCPHTLEHLVFMGSEKYPYKGIIDHLANRGYSNGTNAWTDTDHTAYTVSTAGEQGFLQILPIYVDHILYPTLSKAGFVTEVHHIDGKGEDSGVVYSEMQGRENTSQDLMALQLQRLVNPTGSAYRSETGGLMEALRKLTVEQIRDYHHKYYVPHNLSLIVSGKLASGTHSLLKVVQEKVEPSIIKHGQNHGIKPVGWKRPFVETPSATRGPIKETQVKVIEFPEKDESLGEICMGFMGPPPNRFIERKALDMLSTYLTSSAVAPLNKEYIETESPLCTYIYFGEDSRATMCDLPVYIGSVPTEHLDSLPDKLKASLTRICDEGIDMERMKMIINRDERQLRSKLEASKGETFSGNVIGDFLYGAEDGSDLKASMDDIVYFAQLRDWTSKQWTDLLRKYYVDPHRVIVQGKPSAAMVERLKQDEQARIAAQKEKLGTEGLTKAAQELEAAKKEHDRPIPQEILKSFPVPDINTISFIPVQSLQEPGKGRKRTIKQTGNAELAKHVESDAQELPFFVQFEHVQSDFVTINTYFTMAKLPNRLRPYMQTYLTAFFSLPLVRSNGEKLSHEEVVNRLDNDTVSYEAAYGISGAFSENVRLSIRVEAGMYEAAIAWLKDLIYGSVFNKERLQISVAKIQQSLPEQKRDGDTILGSVTAEMLFDETSVSRSTMTLPQSEFIPKLAEQLQQSPDEVVKDFEEIRRHLTDPSCVRFAVAGNVLSLKEPRAPWAKHFESLLPPSELVPVTLSKDTLSELGKNPIKKAVVVSLPTIESSYSSHITKGIQGFTHAERPALVVAAEILNATESYLWRYIRGSGLAYGASIYTDLEGGLITFSLYRSSQYVKAFEQAKSVIQGLGDGSIALEETALDAAKSSIVYAITKGVSTPGRAALASFLNQAFRGVPQNYNHELLKQYRAVTKEDVLAVLRKYFLSLFDPSKSIAIVVTAPGKVDETVEDLTKTGFEVSRRSLETDPDLDDSESGSGSESEDSSDSGSDR</sequence>
<feature type="domain" description="Peptidase M16 N-terminal" evidence="2">
    <location>
        <begin position="70"/>
        <end position="148"/>
    </location>
</feature>
<dbReference type="PANTHER" id="PTHR43016">
    <property type="entry name" value="PRESEQUENCE PROTEASE"/>
    <property type="match status" value="1"/>
</dbReference>
<feature type="region of interest" description="Disordered" evidence="1">
    <location>
        <begin position="1027"/>
        <end position="1062"/>
    </location>
</feature>
<reference evidence="4 5" key="1">
    <citation type="journal article" date="2012" name="Science">
        <title>The Paleozoic origin of enzymatic lignin decomposition reconstructed from 31 fungal genomes.</title>
        <authorList>
            <person name="Floudas D."/>
            <person name="Binder M."/>
            <person name="Riley R."/>
            <person name="Barry K."/>
            <person name="Blanchette R.A."/>
            <person name="Henrissat B."/>
            <person name="Martinez A.T."/>
            <person name="Otillar R."/>
            <person name="Spatafora J.W."/>
            <person name="Yadav J.S."/>
            <person name="Aerts A."/>
            <person name="Benoit I."/>
            <person name="Boyd A."/>
            <person name="Carlson A."/>
            <person name="Copeland A."/>
            <person name="Coutinho P.M."/>
            <person name="de Vries R.P."/>
            <person name="Ferreira P."/>
            <person name="Findley K."/>
            <person name="Foster B."/>
            <person name="Gaskell J."/>
            <person name="Glotzer D."/>
            <person name="Gorecki P."/>
            <person name="Heitman J."/>
            <person name="Hesse C."/>
            <person name="Hori C."/>
            <person name="Igarashi K."/>
            <person name="Jurgens J.A."/>
            <person name="Kallen N."/>
            <person name="Kersten P."/>
            <person name="Kohler A."/>
            <person name="Kuees U."/>
            <person name="Kumar T.K.A."/>
            <person name="Kuo A."/>
            <person name="LaButti K."/>
            <person name="Larrondo L.F."/>
            <person name="Lindquist E."/>
            <person name="Ling A."/>
            <person name="Lombard V."/>
            <person name="Lucas S."/>
            <person name="Lundell T."/>
            <person name="Martin R."/>
            <person name="McLaughlin D.J."/>
            <person name="Morgenstern I."/>
            <person name="Morin E."/>
            <person name="Murat C."/>
            <person name="Nagy L.G."/>
            <person name="Nolan M."/>
            <person name="Ohm R.A."/>
            <person name="Patyshakuliyeva A."/>
            <person name="Rokas A."/>
            <person name="Ruiz-Duenas F.J."/>
            <person name="Sabat G."/>
            <person name="Salamov A."/>
            <person name="Samejima M."/>
            <person name="Schmutz J."/>
            <person name="Slot J.C."/>
            <person name="St John F."/>
            <person name="Stenlid J."/>
            <person name="Sun H."/>
            <person name="Sun S."/>
            <person name="Syed K."/>
            <person name="Tsang A."/>
            <person name="Wiebenga A."/>
            <person name="Young D."/>
            <person name="Pisabarro A."/>
            <person name="Eastwood D.C."/>
            <person name="Martin F."/>
            <person name="Cullen D."/>
            <person name="Grigoriev I.V."/>
            <person name="Hibbett D.S."/>
        </authorList>
    </citation>
    <scope>NUCLEOTIDE SEQUENCE</scope>
    <source>
        <strain evidence="5">FP-58527</strain>
    </source>
</reference>
<dbReference type="Pfam" id="PF00675">
    <property type="entry name" value="Peptidase_M16"/>
    <property type="match status" value="1"/>
</dbReference>
<dbReference type="HOGENOM" id="CLU_006065_0_0_1"/>